<keyword evidence="2" id="KW-1185">Reference proteome</keyword>
<dbReference type="AlphaFoldDB" id="A0AAD7ATC3"/>
<name>A0AAD7ATC3_9AGAR</name>
<sequence length="170" mass="19102">MRLTKLNDTRMLAGKIAELDLQKQLMMAMIVTGDVQRVSQLIRAGLNNGPKYNPKGFTPDDYMVGLCVLRLGDARLAEILHRALGLPGLTKICESILSFGPFAHLPRCLPLWRSRRTSMHKLARSFPAVCLPRIVHRVLIHVVPVLNESAMNRVLQSKNIVHRLRRVAAP</sequence>
<accession>A0AAD7ATC3</accession>
<gene>
    <name evidence="1" type="ORF">DFH08DRAFT_980166</name>
</gene>
<comment type="caution">
    <text evidence="1">The sequence shown here is derived from an EMBL/GenBank/DDBJ whole genome shotgun (WGS) entry which is preliminary data.</text>
</comment>
<organism evidence="1 2">
    <name type="scientific">Mycena albidolilacea</name>
    <dbReference type="NCBI Taxonomy" id="1033008"/>
    <lineage>
        <taxon>Eukaryota</taxon>
        <taxon>Fungi</taxon>
        <taxon>Dikarya</taxon>
        <taxon>Basidiomycota</taxon>
        <taxon>Agaricomycotina</taxon>
        <taxon>Agaricomycetes</taxon>
        <taxon>Agaricomycetidae</taxon>
        <taxon>Agaricales</taxon>
        <taxon>Marasmiineae</taxon>
        <taxon>Mycenaceae</taxon>
        <taxon>Mycena</taxon>
    </lineage>
</organism>
<protein>
    <submittedName>
        <fullName evidence="1">Uncharacterized protein</fullName>
    </submittedName>
</protein>
<dbReference type="EMBL" id="JARIHO010000001">
    <property type="protein sequence ID" value="KAJ7367625.1"/>
    <property type="molecule type" value="Genomic_DNA"/>
</dbReference>
<dbReference type="Proteomes" id="UP001218218">
    <property type="component" value="Unassembled WGS sequence"/>
</dbReference>
<proteinExistence type="predicted"/>
<evidence type="ECO:0000313" key="2">
    <source>
        <dbReference type="Proteomes" id="UP001218218"/>
    </source>
</evidence>
<reference evidence="1" key="1">
    <citation type="submission" date="2023-03" db="EMBL/GenBank/DDBJ databases">
        <title>Massive genome expansion in bonnet fungi (Mycena s.s.) driven by repeated elements and novel gene families across ecological guilds.</title>
        <authorList>
            <consortium name="Lawrence Berkeley National Laboratory"/>
            <person name="Harder C.B."/>
            <person name="Miyauchi S."/>
            <person name="Viragh M."/>
            <person name="Kuo A."/>
            <person name="Thoen E."/>
            <person name="Andreopoulos B."/>
            <person name="Lu D."/>
            <person name="Skrede I."/>
            <person name="Drula E."/>
            <person name="Henrissat B."/>
            <person name="Morin E."/>
            <person name="Kohler A."/>
            <person name="Barry K."/>
            <person name="LaButti K."/>
            <person name="Morin E."/>
            <person name="Salamov A."/>
            <person name="Lipzen A."/>
            <person name="Mereny Z."/>
            <person name="Hegedus B."/>
            <person name="Baldrian P."/>
            <person name="Stursova M."/>
            <person name="Weitz H."/>
            <person name="Taylor A."/>
            <person name="Grigoriev I.V."/>
            <person name="Nagy L.G."/>
            <person name="Martin F."/>
            <person name="Kauserud H."/>
        </authorList>
    </citation>
    <scope>NUCLEOTIDE SEQUENCE</scope>
    <source>
        <strain evidence="1">CBHHK002</strain>
    </source>
</reference>
<evidence type="ECO:0000313" key="1">
    <source>
        <dbReference type="EMBL" id="KAJ7367625.1"/>
    </source>
</evidence>